<evidence type="ECO:0000313" key="2">
    <source>
        <dbReference type="EMBL" id="GLK12296.1"/>
    </source>
</evidence>
<accession>A0A9W6MFI4</accession>
<comment type="caution">
    <text evidence="2">The sequence shown here is derived from an EMBL/GenBank/DDBJ whole genome shotgun (WGS) entry which is preliminary data.</text>
</comment>
<reference evidence="2" key="1">
    <citation type="journal article" date="2014" name="Int. J. Syst. Evol. Microbiol.">
        <title>Complete genome sequence of Corynebacterium casei LMG S-19264T (=DSM 44701T), isolated from a smear-ripened cheese.</title>
        <authorList>
            <consortium name="US DOE Joint Genome Institute (JGI-PGF)"/>
            <person name="Walter F."/>
            <person name="Albersmeier A."/>
            <person name="Kalinowski J."/>
            <person name="Ruckert C."/>
        </authorList>
    </citation>
    <scope>NUCLEOTIDE SEQUENCE</scope>
    <source>
        <strain evidence="2">VKM Ac-2007</strain>
    </source>
</reference>
<dbReference type="Pfam" id="PF03621">
    <property type="entry name" value="MbtH"/>
    <property type="match status" value="1"/>
</dbReference>
<keyword evidence="3" id="KW-1185">Reference proteome</keyword>
<dbReference type="GO" id="GO:0019290">
    <property type="term" value="P:siderophore biosynthetic process"/>
    <property type="evidence" value="ECO:0007669"/>
    <property type="project" value="TreeGrafter"/>
</dbReference>
<feature type="domain" description="MbtH-like" evidence="1">
    <location>
        <begin position="3"/>
        <end position="61"/>
    </location>
</feature>
<organism evidence="2 3">
    <name type="scientific">Streptosporangium carneum</name>
    <dbReference type="NCBI Taxonomy" id="47481"/>
    <lineage>
        <taxon>Bacteria</taxon>
        <taxon>Bacillati</taxon>
        <taxon>Actinomycetota</taxon>
        <taxon>Actinomycetes</taxon>
        <taxon>Streptosporangiales</taxon>
        <taxon>Streptosporangiaceae</taxon>
        <taxon>Streptosporangium</taxon>
    </lineage>
</organism>
<evidence type="ECO:0000259" key="1">
    <source>
        <dbReference type="SMART" id="SM00923"/>
    </source>
</evidence>
<dbReference type="InterPro" id="IPR038020">
    <property type="entry name" value="MbtH-like_sf"/>
</dbReference>
<sequence length="79" mass="8469">MTNPFDAPSETHSAVGDGAYSVLVNAEGQHSLWPVFADVPAGWTVVHGPARRDACLEYVNAHWTDMRPRGLAAHLDASA</sequence>
<dbReference type="InterPro" id="IPR005153">
    <property type="entry name" value="MbtH-like_dom"/>
</dbReference>
<dbReference type="RefSeq" id="WP_271220627.1">
    <property type="nucleotide sequence ID" value="NZ_BAAAVD010000004.1"/>
</dbReference>
<dbReference type="EMBL" id="BSEV01000015">
    <property type="protein sequence ID" value="GLK12296.1"/>
    <property type="molecule type" value="Genomic_DNA"/>
</dbReference>
<dbReference type="PANTHER" id="PTHR38444:SF1">
    <property type="entry name" value="ENTEROBACTIN BIOSYNTHESIS PROTEIN YBDZ"/>
    <property type="match status" value="1"/>
</dbReference>
<dbReference type="Gene3D" id="3.90.820.10">
    <property type="entry name" value="Structural Genomics, Unknown Function 30-nov-00 1gh9 Mol_id"/>
    <property type="match status" value="1"/>
</dbReference>
<dbReference type="SUPFAM" id="SSF160582">
    <property type="entry name" value="MbtH-like"/>
    <property type="match status" value="1"/>
</dbReference>
<dbReference type="AlphaFoldDB" id="A0A9W6MFI4"/>
<name>A0A9W6MFI4_9ACTN</name>
<gene>
    <name evidence="2" type="primary">mbtH_3</name>
    <name evidence="2" type="ORF">GCM10017600_57050</name>
</gene>
<dbReference type="InterPro" id="IPR037407">
    <property type="entry name" value="MLP_fam"/>
</dbReference>
<protein>
    <submittedName>
        <fullName evidence="2">MbtH protein</fullName>
    </submittedName>
</protein>
<dbReference type="GO" id="GO:0005829">
    <property type="term" value="C:cytosol"/>
    <property type="evidence" value="ECO:0007669"/>
    <property type="project" value="TreeGrafter"/>
</dbReference>
<dbReference type="PANTHER" id="PTHR38444">
    <property type="entry name" value="ENTEROBACTIN BIOSYNTHESIS PROTEIN YBDZ"/>
    <property type="match status" value="1"/>
</dbReference>
<evidence type="ECO:0000313" key="3">
    <source>
        <dbReference type="Proteomes" id="UP001143474"/>
    </source>
</evidence>
<proteinExistence type="predicted"/>
<dbReference type="Proteomes" id="UP001143474">
    <property type="component" value="Unassembled WGS sequence"/>
</dbReference>
<dbReference type="SMART" id="SM00923">
    <property type="entry name" value="MbtH"/>
    <property type="match status" value="1"/>
</dbReference>
<reference evidence="2" key="2">
    <citation type="submission" date="2023-01" db="EMBL/GenBank/DDBJ databases">
        <authorList>
            <person name="Sun Q."/>
            <person name="Evtushenko L."/>
        </authorList>
    </citation>
    <scope>NUCLEOTIDE SEQUENCE</scope>
    <source>
        <strain evidence="2">VKM Ac-2007</strain>
    </source>
</reference>